<organism evidence="5 6">
    <name type="scientific">Vigna mungo</name>
    <name type="common">Black gram</name>
    <name type="synonym">Phaseolus mungo</name>
    <dbReference type="NCBI Taxonomy" id="3915"/>
    <lineage>
        <taxon>Eukaryota</taxon>
        <taxon>Viridiplantae</taxon>
        <taxon>Streptophyta</taxon>
        <taxon>Embryophyta</taxon>
        <taxon>Tracheophyta</taxon>
        <taxon>Spermatophyta</taxon>
        <taxon>Magnoliopsida</taxon>
        <taxon>eudicotyledons</taxon>
        <taxon>Gunneridae</taxon>
        <taxon>Pentapetalae</taxon>
        <taxon>rosids</taxon>
        <taxon>fabids</taxon>
        <taxon>Fabales</taxon>
        <taxon>Fabaceae</taxon>
        <taxon>Papilionoideae</taxon>
        <taxon>50 kb inversion clade</taxon>
        <taxon>NPAAA clade</taxon>
        <taxon>indigoferoid/millettioid clade</taxon>
        <taxon>Phaseoleae</taxon>
        <taxon>Vigna</taxon>
    </lineage>
</organism>
<dbReference type="InterPro" id="IPR002048">
    <property type="entry name" value="EF_hand_dom"/>
</dbReference>
<dbReference type="EMBL" id="CP144692">
    <property type="protein sequence ID" value="WVY98940.1"/>
    <property type="molecule type" value="Genomic_DNA"/>
</dbReference>
<dbReference type="GO" id="GO:0005509">
    <property type="term" value="F:calcium ion binding"/>
    <property type="evidence" value="ECO:0007669"/>
    <property type="project" value="InterPro"/>
</dbReference>
<evidence type="ECO:0000313" key="6">
    <source>
        <dbReference type="Proteomes" id="UP001374535"/>
    </source>
</evidence>
<proteinExistence type="predicted"/>
<feature type="domain" description="EF-hand" evidence="4">
    <location>
        <begin position="64"/>
        <end position="99"/>
    </location>
</feature>
<dbReference type="FunFam" id="1.10.238.10:FF:000003">
    <property type="entry name" value="Calmodulin A"/>
    <property type="match status" value="1"/>
</dbReference>
<dbReference type="Pfam" id="PF13499">
    <property type="entry name" value="EF-hand_7"/>
    <property type="match status" value="1"/>
</dbReference>
<dbReference type="InterPro" id="IPR018247">
    <property type="entry name" value="EF_Hand_1_Ca_BS"/>
</dbReference>
<dbReference type="Gene3D" id="1.10.238.10">
    <property type="entry name" value="EF-hand"/>
    <property type="match status" value="1"/>
</dbReference>
<dbReference type="InterPro" id="IPR011992">
    <property type="entry name" value="EF-hand-dom_pair"/>
</dbReference>
<sequence length="133" mass="15188">MEVGDSDKDGYLDYGEFVAISIHLRKIDHDEHIHKAFQFFDNNKNGYIEIEELHNALADEVETNIDEVINAIMHDVDTDKDGKISYEEFATMMKAGTDWRKASRQYSRERFSSLSQKLIKDGSLQLNNGGSGL</sequence>
<dbReference type="SMART" id="SM00054">
    <property type="entry name" value="EFh"/>
    <property type="match status" value="3"/>
</dbReference>
<evidence type="ECO:0000256" key="3">
    <source>
        <dbReference type="ARBA" id="ARBA00022837"/>
    </source>
</evidence>
<evidence type="ECO:0000256" key="2">
    <source>
        <dbReference type="ARBA" id="ARBA00022737"/>
    </source>
</evidence>
<keyword evidence="2" id="KW-0677">Repeat</keyword>
<keyword evidence="3" id="KW-0106">Calcium</keyword>
<dbReference type="SUPFAM" id="SSF47473">
    <property type="entry name" value="EF-hand"/>
    <property type="match status" value="1"/>
</dbReference>
<dbReference type="PROSITE" id="PS00018">
    <property type="entry name" value="EF_HAND_1"/>
    <property type="match status" value="3"/>
</dbReference>
<reference evidence="5 6" key="1">
    <citation type="journal article" date="2023" name="Life. Sci Alliance">
        <title>Evolutionary insights into 3D genome organization and epigenetic landscape of Vigna mungo.</title>
        <authorList>
            <person name="Junaid A."/>
            <person name="Singh B."/>
            <person name="Bhatia S."/>
        </authorList>
    </citation>
    <scope>NUCLEOTIDE SEQUENCE [LARGE SCALE GENOMIC DNA]</scope>
    <source>
        <strain evidence="5">Urdbean</strain>
    </source>
</reference>
<dbReference type="CDD" id="cd00051">
    <property type="entry name" value="EFh"/>
    <property type="match status" value="1"/>
</dbReference>
<dbReference type="Proteomes" id="UP001374535">
    <property type="component" value="Chromosome 9"/>
</dbReference>
<evidence type="ECO:0000313" key="5">
    <source>
        <dbReference type="EMBL" id="WVY98940.1"/>
    </source>
</evidence>
<evidence type="ECO:0000256" key="1">
    <source>
        <dbReference type="ARBA" id="ARBA00022723"/>
    </source>
</evidence>
<feature type="domain" description="EF-hand" evidence="4">
    <location>
        <begin position="28"/>
        <end position="63"/>
    </location>
</feature>
<keyword evidence="6" id="KW-1185">Reference proteome</keyword>
<name>A0AAQ3MYD1_VIGMU</name>
<gene>
    <name evidence="5" type="ORF">V8G54_031091</name>
</gene>
<protein>
    <recommendedName>
        <fullName evidence="4">EF-hand domain-containing protein</fullName>
    </recommendedName>
</protein>
<dbReference type="PANTHER" id="PTHR45942">
    <property type="entry name" value="PROTEIN PHOSPATASE 3 REGULATORY SUBUNIT B ALPHA ISOFORM TYPE 1"/>
    <property type="match status" value="1"/>
</dbReference>
<dbReference type="PROSITE" id="PS50222">
    <property type="entry name" value="EF_HAND_2"/>
    <property type="match status" value="2"/>
</dbReference>
<evidence type="ECO:0000259" key="4">
    <source>
        <dbReference type="PROSITE" id="PS50222"/>
    </source>
</evidence>
<dbReference type="AlphaFoldDB" id="A0AAQ3MYD1"/>
<keyword evidence="1" id="KW-0479">Metal-binding</keyword>
<accession>A0AAQ3MYD1</accession>